<keyword evidence="2" id="KW-0732">Signal</keyword>
<dbReference type="KEGG" id="rsx:RhiXN_08424"/>
<dbReference type="GeneID" id="67030703"/>
<name>A0A8H8P2F6_9AGAM</name>
<feature type="compositionally biased region" description="Polar residues" evidence="1">
    <location>
        <begin position="150"/>
        <end position="159"/>
    </location>
</feature>
<evidence type="ECO:0008006" key="5">
    <source>
        <dbReference type="Google" id="ProtNLM"/>
    </source>
</evidence>
<evidence type="ECO:0000313" key="4">
    <source>
        <dbReference type="Proteomes" id="UP000650533"/>
    </source>
</evidence>
<feature type="region of interest" description="Disordered" evidence="1">
    <location>
        <begin position="85"/>
        <end position="212"/>
    </location>
</feature>
<dbReference type="Proteomes" id="UP000650533">
    <property type="component" value="Chromosome 10"/>
</dbReference>
<proteinExistence type="predicted"/>
<feature type="compositionally biased region" description="Pro residues" evidence="1">
    <location>
        <begin position="183"/>
        <end position="212"/>
    </location>
</feature>
<dbReference type="RefSeq" id="XP_043183625.1">
    <property type="nucleotide sequence ID" value="XM_043328240.1"/>
</dbReference>
<sequence length="212" mass="22538">MQVKALVALVAFFGLVLLLQSSVLPRRASSRPQSRLGRIYLPSLLSLTSLPTTSLGCRARCSQRQTPAVLSPSLASSEAYVLSSTQADFSPKPPPAHSLEARAPSSHPPHHPPSSLPPKPTFSPPPKPTFSGEPHPPPHSFEARAPSSDHPITQPTQSGKPHPPPHSFEARAPSSHPPHHPSSLPPKPTFSQKPPPPPPSFSSKPPKPTKSA</sequence>
<feature type="compositionally biased region" description="Pro residues" evidence="1">
    <location>
        <begin position="111"/>
        <end position="139"/>
    </location>
</feature>
<evidence type="ECO:0000313" key="3">
    <source>
        <dbReference type="EMBL" id="QRW23388.1"/>
    </source>
</evidence>
<dbReference type="EMBL" id="CP059667">
    <property type="protein sequence ID" value="QRW23388.1"/>
    <property type="molecule type" value="Genomic_DNA"/>
</dbReference>
<dbReference type="PRINTS" id="PR01217">
    <property type="entry name" value="PRICHEXTENSN"/>
</dbReference>
<protein>
    <recommendedName>
        <fullName evidence="5">Extensin-like</fullName>
    </recommendedName>
</protein>
<feature type="chain" id="PRO_5034362810" description="Extensin-like" evidence="2">
    <location>
        <begin position="22"/>
        <end position="212"/>
    </location>
</feature>
<feature type="signal peptide" evidence="2">
    <location>
        <begin position="1"/>
        <end position="21"/>
    </location>
</feature>
<reference evidence="3" key="1">
    <citation type="submission" date="2020-05" db="EMBL/GenBank/DDBJ databases">
        <title>Evolutionary and genomic comparisons of hybrid uninucleate and nonhybrid Rhizoctonia fungi.</title>
        <authorList>
            <person name="Li C."/>
            <person name="Chen X."/>
        </authorList>
    </citation>
    <scope>NUCLEOTIDE SEQUENCE</scope>
    <source>
        <strain evidence="3">AG-1 IA</strain>
    </source>
</reference>
<evidence type="ECO:0000256" key="2">
    <source>
        <dbReference type="SAM" id="SignalP"/>
    </source>
</evidence>
<gene>
    <name evidence="3" type="ORF">RhiXN_08424</name>
</gene>
<dbReference type="AlphaFoldDB" id="A0A8H8P2F6"/>
<evidence type="ECO:0000256" key="1">
    <source>
        <dbReference type="SAM" id="MobiDB-lite"/>
    </source>
</evidence>
<accession>A0A8H8P2F6</accession>
<organism evidence="3 4">
    <name type="scientific">Rhizoctonia solani</name>
    <dbReference type="NCBI Taxonomy" id="456999"/>
    <lineage>
        <taxon>Eukaryota</taxon>
        <taxon>Fungi</taxon>
        <taxon>Dikarya</taxon>
        <taxon>Basidiomycota</taxon>
        <taxon>Agaricomycotina</taxon>
        <taxon>Agaricomycetes</taxon>
        <taxon>Cantharellales</taxon>
        <taxon>Ceratobasidiaceae</taxon>
        <taxon>Rhizoctonia</taxon>
    </lineage>
</organism>